<organism evidence="1">
    <name type="scientific">Tanacetum cinerariifolium</name>
    <name type="common">Dalmatian daisy</name>
    <name type="synonym">Chrysanthemum cinerariifolium</name>
    <dbReference type="NCBI Taxonomy" id="118510"/>
    <lineage>
        <taxon>Eukaryota</taxon>
        <taxon>Viridiplantae</taxon>
        <taxon>Streptophyta</taxon>
        <taxon>Embryophyta</taxon>
        <taxon>Tracheophyta</taxon>
        <taxon>Spermatophyta</taxon>
        <taxon>Magnoliopsida</taxon>
        <taxon>eudicotyledons</taxon>
        <taxon>Gunneridae</taxon>
        <taxon>Pentapetalae</taxon>
        <taxon>asterids</taxon>
        <taxon>campanulids</taxon>
        <taxon>Asterales</taxon>
        <taxon>Asteraceae</taxon>
        <taxon>Asteroideae</taxon>
        <taxon>Anthemideae</taxon>
        <taxon>Anthemidinae</taxon>
        <taxon>Tanacetum</taxon>
    </lineage>
</organism>
<accession>A0A699GLA5</accession>
<gene>
    <name evidence="1" type="ORF">Tci_001446</name>
</gene>
<sequence length="85" mass="9755">MNDSMIELRETFQAWLQQQEQVVNLDSYSPEPSQCQKIPIYYDDDDDEESSIPLRDSIISELPSCIATTPILSTEEPIDSLIMED</sequence>
<proteinExistence type="predicted"/>
<evidence type="ECO:0000313" key="1">
    <source>
        <dbReference type="EMBL" id="GEU29468.1"/>
    </source>
</evidence>
<protein>
    <submittedName>
        <fullName evidence="1">Uncharacterized protein</fullName>
    </submittedName>
</protein>
<comment type="caution">
    <text evidence="1">The sequence shown here is derived from an EMBL/GenBank/DDBJ whole genome shotgun (WGS) entry which is preliminary data.</text>
</comment>
<dbReference type="AlphaFoldDB" id="A0A699GLA5"/>
<name>A0A699GLA5_TANCI</name>
<reference evidence="1" key="1">
    <citation type="journal article" date="2019" name="Sci. Rep.">
        <title>Draft genome of Tanacetum cinerariifolium, the natural source of mosquito coil.</title>
        <authorList>
            <person name="Yamashiro T."/>
            <person name="Shiraishi A."/>
            <person name="Satake H."/>
            <person name="Nakayama K."/>
        </authorList>
    </citation>
    <scope>NUCLEOTIDE SEQUENCE</scope>
</reference>
<dbReference type="EMBL" id="BKCJ010000071">
    <property type="protein sequence ID" value="GEU29468.1"/>
    <property type="molecule type" value="Genomic_DNA"/>
</dbReference>